<keyword evidence="1" id="KW-1133">Transmembrane helix</keyword>
<evidence type="ECO:0000313" key="2">
    <source>
        <dbReference type="EMBL" id="CAF4746402.1"/>
    </source>
</evidence>
<dbReference type="AlphaFoldDB" id="A0A821L6W6"/>
<comment type="caution">
    <text evidence="2">The sequence shown here is derived from an EMBL/GenBank/DDBJ whole genome shotgun (WGS) entry which is preliminary data.</text>
</comment>
<name>A0A821L6W6_9BILA</name>
<dbReference type="Proteomes" id="UP000663866">
    <property type="component" value="Unassembled WGS sequence"/>
</dbReference>
<evidence type="ECO:0000256" key="1">
    <source>
        <dbReference type="SAM" id="Phobius"/>
    </source>
</evidence>
<protein>
    <submittedName>
        <fullName evidence="2">Uncharacterized protein</fullName>
    </submittedName>
</protein>
<keyword evidence="1" id="KW-0472">Membrane</keyword>
<dbReference type="EMBL" id="CAJOBG010112603">
    <property type="protein sequence ID" value="CAF4746402.1"/>
    <property type="molecule type" value="Genomic_DNA"/>
</dbReference>
<keyword evidence="1" id="KW-0812">Transmembrane</keyword>
<accession>A0A821L6W6</accession>
<sequence length="52" mass="5947">LTFASKLFIILLCILGLIELGFALWTLLDQRYKTLAYDLADVGYIVSMDTYK</sequence>
<reference evidence="2" key="1">
    <citation type="submission" date="2021-02" db="EMBL/GenBank/DDBJ databases">
        <authorList>
            <person name="Nowell W R."/>
        </authorList>
    </citation>
    <scope>NUCLEOTIDE SEQUENCE</scope>
</reference>
<organism evidence="2 3">
    <name type="scientific">Rotaria magnacalcarata</name>
    <dbReference type="NCBI Taxonomy" id="392030"/>
    <lineage>
        <taxon>Eukaryota</taxon>
        <taxon>Metazoa</taxon>
        <taxon>Spiralia</taxon>
        <taxon>Gnathifera</taxon>
        <taxon>Rotifera</taxon>
        <taxon>Eurotatoria</taxon>
        <taxon>Bdelloidea</taxon>
        <taxon>Philodinida</taxon>
        <taxon>Philodinidae</taxon>
        <taxon>Rotaria</taxon>
    </lineage>
</organism>
<keyword evidence="3" id="KW-1185">Reference proteome</keyword>
<gene>
    <name evidence="2" type="ORF">OVN521_LOCUS49993</name>
</gene>
<feature type="non-terminal residue" evidence="2">
    <location>
        <position position="1"/>
    </location>
</feature>
<feature type="transmembrane region" description="Helical" evidence="1">
    <location>
        <begin position="7"/>
        <end position="28"/>
    </location>
</feature>
<proteinExistence type="predicted"/>
<evidence type="ECO:0000313" key="3">
    <source>
        <dbReference type="Proteomes" id="UP000663866"/>
    </source>
</evidence>